<dbReference type="RefSeq" id="WP_251972468.1">
    <property type="nucleotide sequence ID" value="NZ_AP025730.1"/>
</dbReference>
<evidence type="ECO:0000256" key="2">
    <source>
        <dbReference type="RuleBase" id="RU362080"/>
    </source>
</evidence>
<comment type="function">
    <text evidence="2">Antitoxin component of a type II toxin-antitoxin (TA) system.</text>
</comment>
<evidence type="ECO:0000313" key="4">
    <source>
        <dbReference type="Proteomes" id="UP001057498"/>
    </source>
</evidence>
<dbReference type="Pfam" id="PF02604">
    <property type="entry name" value="PhdYeFM_antitox"/>
    <property type="match status" value="1"/>
</dbReference>
<evidence type="ECO:0000256" key="1">
    <source>
        <dbReference type="ARBA" id="ARBA00009981"/>
    </source>
</evidence>
<gene>
    <name evidence="3" type="ORF">CATMQ487_13080</name>
</gene>
<dbReference type="NCBIfam" id="TIGR01552">
    <property type="entry name" value="phd_fam"/>
    <property type="match status" value="1"/>
</dbReference>
<keyword evidence="4" id="KW-1185">Reference proteome</keyword>
<name>A0ABN6PK91_9BURK</name>
<dbReference type="InterPro" id="IPR036165">
    <property type="entry name" value="YefM-like_sf"/>
</dbReference>
<sequence>MKAVTSTEANRGFSQLLREVSLGETVQITSRGRAVALLSPVDVRAQLRRQAAKASLLQRLAAQPVAGQRDWARDELYD</sequence>
<dbReference type="EMBL" id="AP025730">
    <property type="protein sequence ID" value="BDI04338.1"/>
    <property type="molecule type" value="Genomic_DNA"/>
</dbReference>
<dbReference type="InterPro" id="IPR006442">
    <property type="entry name" value="Antitoxin_Phd/YefM"/>
</dbReference>
<reference evidence="3" key="1">
    <citation type="submission" date="2022-04" db="EMBL/GenBank/DDBJ databases">
        <title>Whole genome sequence of Sphaerotilus sp. FB-5.</title>
        <authorList>
            <person name="Takeda M."/>
            <person name="Narihara S."/>
            <person name="Akimoto M."/>
            <person name="Akimoto R."/>
            <person name="Nishiyashiki S."/>
            <person name="Murakami T."/>
        </authorList>
    </citation>
    <scope>NUCLEOTIDE SEQUENCE</scope>
    <source>
        <strain evidence="3">FB-5</strain>
    </source>
</reference>
<protein>
    <recommendedName>
        <fullName evidence="2">Antitoxin</fullName>
    </recommendedName>
</protein>
<comment type="similarity">
    <text evidence="1 2">Belongs to the phD/YefM antitoxin family.</text>
</comment>
<evidence type="ECO:0000313" key="3">
    <source>
        <dbReference type="EMBL" id="BDI04338.1"/>
    </source>
</evidence>
<dbReference type="SUPFAM" id="SSF143120">
    <property type="entry name" value="YefM-like"/>
    <property type="match status" value="1"/>
</dbReference>
<accession>A0ABN6PK91</accession>
<proteinExistence type="inferred from homology"/>
<dbReference type="Proteomes" id="UP001057498">
    <property type="component" value="Chromosome"/>
</dbReference>
<organism evidence="3 4">
    <name type="scientific">Sphaerotilus microaerophilus</name>
    <dbReference type="NCBI Taxonomy" id="2914710"/>
    <lineage>
        <taxon>Bacteria</taxon>
        <taxon>Pseudomonadati</taxon>
        <taxon>Pseudomonadota</taxon>
        <taxon>Betaproteobacteria</taxon>
        <taxon>Burkholderiales</taxon>
        <taxon>Sphaerotilaceae</taxon>
        <taxon>Sphaerotilus</taxon>
    </lineage>
</organism>
<dbReference type="Gene3D" id="3.40.1620.10">
    <property type="entry name" value="YefM-like domain"/>
    <property type="match status" value="1"/>
</dbReference>